<dbReference type="InterPro" id="IPR005913">
    <property type="entry name" value="dTDP_dehydrorham_reduct"/>
</dbReference>
<dbReference type="EMBL" id="JXBC01000013">
    <property type="protein sequence ID" value="KIU06122.1"/>
    <property type="molecule type" value="Genomic_DNA"/>
</dbReference>
<comment type="function">
    <text evidence="2">Catalyzes the reduction of dTDP-6-deoxy-L-lyxo-4-hexulose to yield dTDP-L-rhamnose.</text>
</comment>
<dbReference type="UniPathway" id="UPA00124"/>
<dbReference type="GO" id="GO:0005829">
    <property type="term" value="C:cytosol"/>
    <property type="evidence" value="ECO:0007669"/>
    <property type="project" value="TreeGrafter"/>
</dbReference>
<dbReference type="GO" id="GO:0019305">
    <property type="term" value="P:dTDP-rhamnose biosynthetic process"/>
    <property type="evidence" value="ECO:0007669"/>
    <property type="project" value="UniProtKB-UniPathway"/>
</dbReference>
<dbReference type="InterPro" id="IPR036291">
    <property type="entry name" value="NAD(P)-bd_dom_sf"/>
</dbReference>
<evidence type="ECO:0000256" key="2">
    <source>
        <dbReference type="RuleBase" id="RU364082"/>
    </source>
</evidence>
<dbReference type="InterPro" id="IPR029903">
    <property type="entry name" value="RmlD-like-bd"/>
</dbReference>
<dbReference type="SUPFAM" id="SSF51735">
    <property type="entry name" value="NAD(P)-binding Rossmann-fold domains"/>
    <property type="match status" value="1"/>
</dbReference>
<gene>
    <name evidence="4" type="ORF">SC09_contig4orf01150</name>
</gene>
<evidence type="ECO:0000313" key="4">
    <source>
        <dbReference type="EMBL" id="KIU06122.1"/>
    </source>
</evidence>
<dbReference type="Pfam" id="PF04321">
    <property type="entry name" value="RmlD_sub_bind"/>
    <property type="match status" value="1"/>
</dbReference>
<comment type="similarity">
    <text evidence="1 2">Belongs to the dTDP-4-dehydrorhamnose reductase family.</text>
</comment>
<dbReference type="GO" id="GO:0008831">
    <property type="term" value="F:dTDP-4-dehydrorhamnose reductase activity"/>
    <property type="evidence" value="ECO:0007669"/>
    <property type="project" value="UniProtKB-EC"/>
</dbReference>
<dbReference type="FunFam" id="3.40.50.720:FF:000159">
    <property type="entry name" value="dTDP-4-dehydrorhamnose reductase"/>
    <property type="match status" value="1"/>
</dbReference>
<evidence type="ECO:0000256" key="1">
    <source>
        <dbReference type="ARBA" id="ARBA00010944"/>
    </source>
</evidence>
<evidence type="ECO:0000313" key="5">
    <source>
        <dbReference type="Proteomes" id="UP000032247"/>
    </source>
</evidence>
<dbReference type="PANTHER" id="PTHR10491:SF4">
    <property type="entry name" value="METHIONINE ADENOSYLTRANSFERASE 2 SUBUNIT BETA"/>
    <property type="match status" value="1"/>
</dbReference>
<dbReference type="AlphaFoldDB" id="A0A0D1KJ48"/>
<dbReference type="Gene3D" id="3.90.25.10">
    <property type="entry name" value="UDP-galactose 4-epimerase, domain 1"/>
    <property type="match status" value="1"/>
</dbReference>
<dbReference type="STRING" id="483913.AN935_19155"/>
<dbReference type="CDD" id="cd05254">
    <property type="entry name" value="dTDP_HR_like_SDR_e"/>
    <property type="match status" value="1"/>
</dbReference>
<comment type="caution">
    <text evidence="4">The sequence shown here is derived from an EMBL/GenBank/DDBJ whole genome shotgun (WGS) entry which is preliminary data.</text>
</comment>
<feature type="domain" description="RmlD-like substrate binding" evidence="3">
    <location>
        <begin position="3"/>
        <end position="277"/>
    </location>
</feature>
<keyword evidence="2" id="KW-0521">NADP</keyword>
<evidence type="ECO:0000259" key="3">
    <source>
        <dbReference type="Pfam" id="PF04321"/>
    </source>
</evidence>
<dbReference type="EC" id="1.1.1.133" evidence="2"/>
<dbReference type="Proteomes" id="UP000032247">
    <property type="component" value="Unassembled WGS sequence"/>
</dbReference>
<dbReference type="PANTHER" id="PTHR10491">
    <property type="entry name" value="DTDP-4-DEHYDRORHAMNOSE REDUCTASE"/>
    <property type="match status" value="1"/>
</dbReference>
<comment type="pathway">
    <text evidence="2">Carbohydrate biosynthesis; dTDP-L-rhamnose biosynthesis.</text>
</comment>
<proteinExistence type="inferred from homology"/>
<organism evidence="4 5">
    <name type="scientific">Bacillus subtilis</name>
    <dbReference type="NCBI Taxonomy" id="1423"/>
    <lineage>
        <taxon>Bacteria</taxon>
        <taxon>Bacillati</taxon>
        <taxon>Bacillota</taxon>
        <taxon>Bacilli</taxon>
        <taxon>Bacillales</taxon>
        <taxon>Bacillaceae</taxon>
        <taxon>Bacillus</taxon>
    </lineage>
</organism>
<dbReference type="PATRIC" id="fig|1423.173.peg.4666"/>
<dbReference type="Gene3D" id="3.40.50.720">
    <property type="entry name" value="NAD(P)-binding Rossmann-like Domain"/>
    <property type="match status" value="1"/>
</dbReference>
<name>A0A0D1KJ48_BACIU</name>
<protein>
    <recommendedName>
        <fullName evidence="2">dTDP-4-dehydrorhamnose reductase</fullName>
        <ecNumber evidence="2">1.1.1.133</ecNumber>
    </recommendedName>
</protein>
<keyword evidence="2" id="KW-0560">Oxidoreductase</keyword>
<accession>A0A0D1KJ48</accession>
<dbReference type="NCBIfam" id="TIGR01214">
    <property type="entry name" value="rmlD"/>
    <property type="match status" value="1"/>
</dbReference>
<reference evidence="4 5" key="1">
    <citation type="submission" date="2014-12" db="EMBL/GenBank/DDBJ databases">
        <title>Comparative genome analysis of Bacillus coagulans HM-08, Clostridium butyricum HM-68, Bacillus subtilis HM-66 and Bacillus licheniformis BL-09.</title>
        <authorList>
            <person name="Zhang H."/>
        </authorList>
    </citation>
    <scope>NUCLEOTIDE SEQUENCE [LARGE SCALE GENOMIC DNA]</scope>
    <source>
        <strain evidence="4 5">HM-66</strain>
    </source>
</reference>
<sequence length="283" mass="31634">MTKVLVTGAGGQLGLELCRQLKQAGYEVIALTKKLMNIADQRSVRHSFGHYQPDIVVNSAAFTSVDQCEKELDKAYLINGIGAYYTALESTRIGAQYVHISTDYVFNGKGTQPYREDDPLDPKTIYGKSKRLGEELIRLTTKDSTIIRTSWVYGHGGSNFVETMLKLAETKQELRVVSDQIGSPTYTKDLAEAVIKLFSHPPGIYHVSNSGICSWYEFATAIMEESGLETAILPVTTEEYGNKTPRPAYSVLSHRAIEEAGIRPRHWREALREYLQERSSACD</sequence>